<evidence type="ECO:0000256" key="2">
    <source>
        <dbReference type="ARBA" id="ARBA00023136"/>
    </source>
</evidence>
<gene>
    <name evidence="4" type="ORF">ABE541_12010</name>
</gene>
<accession>A0ABV0BVF0</accession>
<dbReference type="SUPFAM" id="SSF56935">
    <property type="entry name" value="Porins"/>
    <property type="match status" value="1"/>
</dbReference>
<reference evidence="4 5" key="1">
    <citation type="submission" date="2024-04" db="EMBL/GenBank/DDBJ databases">
        <title>WGS of bacteria from Torrens River.</title>
        <authorList>
            <person name="Wyrsch E.R."/>
            <person name="Drigo B."/>
        </authorList>
    </citation>
    <scope>NUCLEOTIDE SEQUENCE [LARGE SCALE GENOMIC DNA]</scope>
    <source>
        <strain evidence="4 5">TWI391</strain>
    </source>
</reference>
<evidence type="ECO:0000256" key="1">
    <source>
        <dbReference type="ARBA" id="ARBA00004442"/>
    </source>
</evidence>
<evidence type="ECO:0000313" key="4">
    <source>
        <dbReference type="EMBL" id="MEN5377988.1"/>
    </source>
</evidence>
<organism evidence="4 5">
    <name type="scientific">Sphingobacterium kitahiroshimense</name>
    <dbReference type="NCBI Taxonomy" id="470446"/>
    <lineage>
        <taxon>Bacteria</taxon>
        <taxon>Pseudomonadati</taxon>
        <taxon>Bacteroidota</taxon>
        <taxon>Sphingobacteriia</taxon>
        <taxon>Sphingobacteriales</taxon>
        <taxon>Sphingobacteriaceae</taxon>
        <taxon>Sphingobacterium</taxon>
    </lineage>
</organism>
<name>A0ABV0BVF0_9SPHI</name>
<dbReference type="EMBL" id="JBDJNQ010000005">
    <property type="protein sequence ID" value="MEN5377988.1"/>
    <property type="molecule type" value="Genomic_DNA"/>
</dbReference>
<dbReference type="Proteomes" id="UP001409291">
    <property type="component" value="Unassembled WGS sequence"/>
</dbReference>
<comment type="caution">
    <text evidence="4">The sequence shown here is derived from an EMBL/GenBank/DDBJ whole genome shotgun (WGS) entry which is preliminary data.</text>
</comment>
<keyword evidence="4" id="KW-0675">Receptor</keyword>
<dbReference type="InterPro" id="IPR036942">
    <property type="entry name" value="Beta-barrel_TonB_sf"/>
</dbReference>
<comment type="subcellular location">
    <subcellularLocation>
        <location evidence="1">Cell outer membrane</location>
    </subcellularLocation>
</comment>
<protein>
    <submittedName>
        <fullName evidence="4">TonB-dependent receptor</fullName>
    </submittedName>
</protein>
<keyword evidence="5" id="KW-1185">Reference proteome</keyword>
<dbReference type="Gene3D" id="2.170.130.10">
    <property type="entry name" value="TonB-dependent receptor, plug domain"/>
    <property type="match status" value="1"/>
</dbReference>
<evidence type="ECO:0000313" key="5">
    <source>
        <dbReference type="Proteomes" id="UP001409291"/>
    </source>
</evidence>
<proteinExistence type="predicted"/>
<keyword evidence="3" id="KW-0998">Cell outer membrane</keyword>
<evidence type="ECO:0000256" key="3">
    <source>
        <dbReference type="ARBA" id="ARBA00023237"/>
    </source>
</evidence>
<dbReference type="Gene3D" id="2.40.170.20">
    <property type="entry name" value="TonB-dependent receptor, beta-barrel domain"/>
    <property type="match status" value="1"/>
</dbReference>
<dbReference type="InterPro" id="IPR037066">
    <property type="entry name" value="Plug_dom_sf"/>
</dbReference>
<sequence>MTRIILGIALLFYFRVPFCIAQNKQLQFKFVLIDKESKLPAITISAFLVSNTSVYYNSNLKGELTINSTASDSLIIKSLEYKETKISLTDYDPIKANIIQLTRNNLTLDEVNIEIRNPISEQFSVSQLNAMDIYLDPFASGDILKAVNGLASSSNTDENANPALRGSDENRSIVILNKVPIYKPVRNSQLNGIGNFSIFNTELLDKQYVYASNPPLIFGNSSAGLVELTTVKKIDKDGLQVNLSLVGAGIFASKKINRNAFIQLFSNVQYSDLLKKINKDALTLVNDFNSIDIGTNIHYDINKKSSLNSIAYFIDEGYQGEQKSFNYKGTVNSKNKRFYTVNNYEILIKDNSSFDFNLALNTSKTNYYFGNINSINHLFQTFASANYKFHLSNFRIQSGASIENSNSEFSNINPLKFYQMKPTDSTNQQVKILKNQNIELYTYSTYKFNSDAIISAGIRKNIPVKWQNSNYNKQPSYLSTQLSFRYHLNKHHSLLASVGKYYNTTLPSYYNLNFNVLSSSQYALDYSYSSKNWNFILGTYYKKEDSRGNGILEIDNYRKGEILGIETTISREISKMLSIKISNTFLNHKIWKLNNHYKGKSDLNYFIKASATYSNFKLFNISATYISRPGIFTTPIISTEGQSPDLIPIFDEKINSYPLNPYNNLSITLNKYFVFNKIPIIAYLVTSNIFNRNNQSNFSYYDYPKEDFTYFQKRLFFMGFTIKF</sequence>
<dbReference type="RefSeq" id="WP_346581351.1">
    <property type="nucleotide sequence ID" value="NZ_JBDJLH010000023.1"/>
</dbReference>
<keyword evidence="2" id="KW-0472">Membrane</keyword>